<keyword evidence="7 8" id="KW-0472">Membrane</keyword>
<evidence type="ECO:0000313" key="10">
    <source>
        <dbReference type="EMBL" id="NUW40232.1"/>
    </source>
</evidence>
<proteinExistence type="inferred from homology"/>
<evidence type="ECO:0000256" key="8">
    <source>
        <dbReference type="RuleBase" id="RU363032"/>
    </source>
</evidence>
<feature type="transmembrane region" description="Helical" evidence="8">
    <location>
        <begin position="159"/>
        <end position="180"/>
    </location>
</feature>
<feature type="transmembrane region" description="Helical" evidence="8">
    <location>
        <begin position="267"/>
        <end position="287"/>
    </location>
</feature>
<keyword evidence="3" id="KW-1003">Cell membrane</keyword>
<dbReference type="InterPro" id="IPR000515">
    <property type="entry name" value="MetI-like"/>
</dbReference>
<organism evidence="10 11">
    <name type="scientific">Nonomuraea rhodomycinica</name>
    <dbReference type="NCBI Taxonomy" id="1712872"/>
    <lineage>
        <taxon>Bacteria</taxon>
        <taxon>Bacillati</taxon>
        <taxon>Actinomycetota</taxon>
        <taxon>Actinomycetes</taxon>
        <taxon>Streptosporangiales</taxon>
        <taxon>Streptosporangiaceae</taxon>
        <taxon>Nonomuraea</taxon>
    </lineage>
</organism>
<dbReference type="Proteomes" id="UP000546126">
    <property type="component" value="Unassembled WGS sequence"/>
</dbReference>
<dbReference type="Gene3D" id="1.10.3720.10">
    <property type="entry name" value="MetI-like"/>
    <property type="match status" value="1"/>
</dbReference>
<evidence type="ECO:0000256" key="4">
    <source>
        <dbReference type="ARBA" id="ARBA00022692"/>
    </source>
</evidence>
<dbReference type="SUPFAM" id="SSF161098">
    <property type="entry name" value="MetI-like"/>
    <property type="match status" value="1"/>
</dbReference>
<accession>A0A7Y6MA40</accession>
<dbReference type="PANTHER" id="PTHR30614">
    <property type="entry name" value="MEMBRANE COMPONENT OF AMINO ACID ABC TRANSPORTER"/>
    <property type="match status" value="1"/>
</dbReference>
<keyword evidence="5" id="KW-0029">Amino-acid transport</keyword>
<reference evidence="10 11" key="1">
    <citation type="submission" date="2020-06" db="EMBL/GenBank/DDBJ databases">
        <authorList>
            <person name="Chanama M."/>
        </authorList>
    </citation>
    <scope>NUCLEOTIDE SEQUENCE [LARGE SCALE GENOMIC DNA]</scope>
    <source>
        <strain evidence="10 11">TBRC6557</strain>
    </source>
</reference>
<evidence type="ECO:0000256" key="5">
    <source>
        <dbReference type="ARBA" id="ARBA00022970"/>
    </source>
</evidence>
<keyword evidence="2 8" id="KW-0813">Transport</keyword>
<dbReference type="InterPro" id="IPR043429">
    <property type="entry name" value="ArtM/GltK/GlnP/TcyL/YhdX-like"/>
</dbReference>
<dbReference type="RefSeq" id="WP_175599644.1">
    <property type="nucleotide sequence ID" value="NZ_JABWGO010000001.1"/>
</dbReference>
<evidence type="ECO:0000256" key="6">
    <source>
        <dbReference type="ARBA" id="ARBA00022989"/>
    </source>
</evidence>
<evidence type="ECO:0000256" key="7">
    <source>
        <dbReference type="ARBA" id="ARBA00023136"/>
    </source>
</evidence>
<dbReference type="CDD" id="cd06261">
    <property type="entry name" value="TM_PBP2"/>
    <property type="match status" value="1"/>
</dbReference>
<dbReference type="NCBIfam" id="TIGR01726">
    <property type="entry name" value="HEQRo_perm_3TM"/>
    <property type="match status" value="1"/>
</dbReference>
<dbReference type="GO" id="GO:0043190">
    <property type="term" value="C:ATP-binding cassette (ABC) transporter complex"/>
    <property type="evidence" value="ECO:0007669"/>
    <property type="project" value="InterPro"/>
</dbReference>
<evidence type="ECO:0000259" key="9">
    <source>
        <dbReference type="PROSITE" id="PS50928"/>
    </source>
</evidence>
<feature type="transmembrane region" description="Helical" evidence="8">
    <location>
        <begin position="118"/>
        <end position="139"/>
    </location>
</feature>
<evidence type="ECO:0000313" key="11">
    <source>
        <dbReference type="Proteomes" id="UP000546126"/>
    </source>
</evidence>
<comment type="caution">
    <text evidence="10">The sequence shown here is derived from an EMBL/GenBank/DDBJ whole genome shotgun (WGS) entry which is preliminary data.</text>
</comment>
<feature type="transmembrane region" description="Helical" evidence="8">
    <location>
        <begin position="40"/>
        <end position="60"/>
    </location>
</feature>
<sequence>MTFAGSPAQGSEEGGAFRGAERGAFRSAEGARRVPLRHPWWWAGGAVLVLLIALFARLLLTNENLRWSVVLEYLFDREILGGLVTTLELTVLAMVLGLAIGVVLAVMRLSANPLFRSVSWLWLWFFRGVPPLVQMVFWFNLATLIPVIELGVPFGPTLASWDTNTVVSSFSAAILGLALTESAYAAEMIRAGIQAVPKGQTEAALVVGMSRFQVLRRVVLPQALRIVVPPIGNDLISMLKFTSLVSVLATPDLLYSAQMIYSRNYRTIPLLLVATIWYLVLTTLLTLAQQHVERRMKVTRATAGRAGDVRRLRFLPSFGKA</sequence>
<feature type="transmembrane region" description="Helical" evidence="8">
    <location>
        <begin position="80"/>
        <end position="106"/>
    </location>
</feature>
<dbReference type="AlphaFoldDB" id="A0A7Y6MA40"/>
<dbReference type="FunFam" id="1.10.3720.10:FF:000006">
    <property type="entry name" value="Glutamate/aspartate ABC transporter, permease protein GltK"/>
    <property type="match status" value="1"/>
</dbReference>
<keyword evidence="11" id="KW-1185">Reference proteome</keyword>
<comment type="similarity">
    <text evidence="8">Belongs to the binding-protein-dependent transport system permease family.</text>
</comment>
<feature type="domain" description="ABC transmembrane type-1" evidence="9">
    <location>
        <begin position="83"/>
        <end position="289"/>
    </location>
</feature>
<dbReference type="PROSITE" id="PS50928">
    <property type="entry name" value="ABC_TM1"/>
    <property type="match status" value="1"/>
</dbReference>
<keyword evidence="6 8" id="KW-1133">Transmembrane helix</keyword>
<evidence type="ECO:0000256" key="1">
    <source>
        <dbReference type="ARBA" id="ARBA00004651"/>
    </source>
</evidence>
<dbReference type="InterPro" id="IPR010065">
    <property type="entry name" value="AA_ABC_transptr_permease_3TM"/>
</dbReference>
<protein>
    <submittedName>
        <fullName evidence="10">Amino acid ABC transporter permease</fullName>
    </submittedName>
</protein>
<keyword evidence="4 8" id="KW-0812">Transmembrane</keyword>
<dbReference type="EMBL" id="JABWGO010000001">
    <property type="protein sequence ID" value="NUW40232.1"/>
    <property type="molecule type" value="Genomic_DNA"/>
</dbReference>
<name>A0A7Y6MA40_9ACTN</name>
<dbReference type="GO" id="GO:0022857">
    <property type="term" value="F:transmembrane transporter activity"/>
    <property type="evidence" value="ECO:0007669"/>
    <property type="project" value="InterPro"/>
</dbReference>
<evidence type="ECO:0000256" key="2">
    <source>
        <dbReference type="ARBA" id="ARBA00022448"/>
    </source>
</evidence>
<dbReference type="GO" id="GO:0006865">
    <property type="term" value="P:amino acid transport"/>
    <property type="evidence" value="ECO:0007669"/>
    <property type="project" value="UniProtKB-KW"/>
</dbReference>
<dbReference type="Pfam" id="PF00528">
    <property type="entry name" value="BPD_transp_1"/>
    <property type="match status" value="1"/>
</dbReference>
<comment type="subcellular location">
    <subcellularLocation>
        <location evidence="1 8">Cell membrane</location>
        <topology evidence="1 8">Multi-pass membrane protein</topology>
    </subcellularLocation>
</comment>
<dbReference type="InterPro" id="IPR035906">
    <property type="entry name" value="MetI-like_sf"/>
</dbReference>
<dbReference type="PANTHER" id="PTHR30614:SF0">
    <property type="entry name" value="L-CYSTINE TRANSPORT SYSTEM PERMEASE PROTEIN TCYL"/>
    <property type="match status" value="1"/>
</dbReference>
<evidence type="ECO:0000256" key="3">
    <source>
        <dbReference type="ARBA" id="ARBA00022475"/>
    </source>
</evidence>
<gene>
    <name evidence="10" type="ORF">HT134_08810</name>
</gene>